<dbReference type="EMBL" id="MFKF01000071">
    <property type="protein sequence ID" value="OGG55575.1"/>
    <property type="molecule type" value="Genomic_DNA"/>
</dbReference>
<evidence type="ECO:0000313" key="2">
    <source>
        <dbReference type="Proteomes" id="UP000178606"/>
    </source>
</evidence>
<gene>
    <name evidence="1" type="ORF">A3F84_16790</name>
</gene>
<dbReference type="Gene3D" id="6.10.140.400">
    <property type="match status" value="2"/>
</dbReference>
<dbReference type="Pfam" id="PF11535">
    <property type="entry name" value="Calci_bind_CcbP"/>
    <property type="match status" value="1"/>
</dbReference>
<name>A0A1F6D2H5_HANXR</name>
<dbReference type="Proteomes" id="UP000178606">
    <property type="component" value="Unassembled WGS sequence"/>
</dbReference>
<proteinExistence type="predicted"/>
<dbReference type="AlphaFoldDB" id="A0A1F6D2H5"/>
<reference evidence="1 2" key="1">
    <citation type="journal article" date="2016" name="Nat. Commun.">
        <title>Thousands of microbial genomes shed light on interconnected biogeochemical processes in an aquifer system.</title>
        <authorList>
            <person name="Anantharaman K."/>
            <person name="Brown C.T."/>
            <person name="Hug L.A."/>
            <person name="Sharon I."/>
            <person name="Castelle C.J."/>
            <person name="Probst A.J."/>
            <person name="Thomas B.C."/>
            <person name="Singh A."/>
            <person name="Wilkins M.J."/>
            <person name="Karaoz U."/>
            <person name="Brodie E.L."/>
            <person name="Williams K.H."/>
            <person name="Hubbard S.S."/>
            <person name="Banfield J.F."/>
        </authorList>
    </citation>
    <scope>NUCLEOTIDE SEQUENCE [LARGE SCALE GENOMIC DNA]</scope>
    <source>
        <strain evidence="2">RIFCSPLOWO2_12_FULL_64_10</strain>
    </source>
</reference>
<protein>
    <submittedName>
        <fullName evidence="1">Calcium-binding protein</fullName>
    </submittedName>
</protein>
<sequence length="123" mass="14383">MPPIKKDPKRDERITMEIIVDANGPEEQAMGWYYYLEDKLRFPFLAKCITDRAISPLRKGDEIEIVGMAPESECHHEMFVETRWDKRTLAIPLAQVKPIAKTDAETQEAVADWHYWMARGYEL</sequence>
<evidence type="ECO:0000313" key="1">
    <source>
        <dbReference type="EMBL" id="OGG55575.1"/>
    </source>
</evidence>
<comment type="caution">
    <text evidence="1">The sequence shown here is derived from an EMBL/GenBank/DDBJ whole genome shotgun (WGS) entry which is preliminary data.</text>
</comment>
<accession>A0A1F6D2H5</accession>
<organism evidence="1 2">
    <name type="scientific">Handelsmanbacteria sp. (strain RIFCSPLOWO2_12_FULL_64_10)</name>
    <dbReference type="NCBI Taxonomy" id="1817868"/>
    <lineage>
        <taxon>Bacteria</taxon>
        <taxon>Candidatus Handelsmaniibacteriota</taxon>
    </lineage>
</organism>
<dbReference type="InterPro" id="IPR020994">
    <property type="entry name" value="Uncharacterised_Ca-bd_CcbP"/>
</dbReference>